<gene>
    <name evidence="2" type="ORF">HETSPECPRED_006812</name>
</gene>
<dbReference type="GO" id="GO:0005666">
    <property type="term" value="C:RNA polymerase III complex"/>
    <property type="evidence" value="ECO:0007669"/>
    <property type="project" value="TreeGrafter"/>
</dbReference>
<feature type="region of interest" description="Disordered" evidence="1">
    <location>
        <begin position="1"/>
        <end position="28"/>
    </location>
</feature>
<organism evidence="2 3">
    <name type="scientific">Heterodermia speciosa</name>
    <dbReference type="NCBI Taxonomy" id="116794"/>
    <lineage>
        <taxon>Eukaryota</taxon>
        <taxon>Fungi</taxon>
        <taxon>Dikarya</taxon>
        <taxon>Ascomycota</taxon>
        <taxon>Pezizomycotina</taxon>
        <taxon>Lecanoromycetes</taxon>
        <taxon>OSLEUM clade</taxon>
        <taxon>Lecanoromycetidae</taxon>
        <taxon>Caliciales</taxon>
        <taxon>Physciaceae</taxon>
        <taxon>Heterodermia</taxon>
    </lineage>
</organism>
<feature type="compositionally biased region" description="Acidic residues" evidence="1">
    <location>
        <begin position="353"/>
        <end position="363"/>
    </location>
</feature>
<protein>
    <submittedName>
        <fullName evidence="2">Uncharacterized protein</fullName>
    </submittedName>
</protein>
<sequence>MEDSEQRSGPSLPGSFKRINKTPETNDPTVSEWNMYMNVSPDIHVILLRYPEKGGEREGGGGVDNTPYIQQNKPIEFRIKPISGLIEVDVPLMPHANVFDKLKGIMYGEAMRKSKIMKERGGSYGIAGGFGLGGSFAKARAGAGRDLVDDEVDPSVGELLDDYDEAIGSGRVLTTMTLGGHINIRNETSPNLYVGHFQDANVYFTKVDALCVLRPQLVHLDALNDQKKTTLRMQAGADTEENEAFHVNMTIKKSEGESTDSVGDISEVAKLLKAMREEPWQRLSWIDCETQASKEKFAEAFTPAEDSKRSQLTCNITNEQWLDVISCPRNVPMNPDLRAMRTSRDHVDLSSTDTDENSEEGDELNLVHTTSDSLGEAGEDRLEGPVTN</sequence>
<dbReference type="Proteomes" id="UP000664521">
    <property type="component" value="Unassembled WGS sequence"/>
</dbReference>
<keyword evidence="3" id="KW-1185">Reference proteome</keyword>
<dbReference type="OrthoDB" id="340681at2759"/>
<dbReference type="EMBL" id="CAJPDS010000047">
    <property type="protein sequence ID" value="CAF9928354.1"/>
    <property type="molecule type" value="Genomic_DNA"/>
</dbReference>
<evidence type="ECO:0000256" key="1">
    <source>
        <dbReference type="SAM" id="MobiDB-lite"/>
    </source>
</evidence>
<dbReference type="InterPro" id="IPR006886">
    <property type="entry name" value="RNA_pol_III_Rpc5"/>
</dbReference>
<comment type="caution">
    <text evidence="2">The sequence shown here is derived from an EMBL/GenBank/DDBJ whole genome shotgun (WGS) entry which is preliminary data.</text>
</comment>
<dbReference type="PANTHER" id="PTHR12069:SF0">
    <property type="entry name" value="DNA-DIRECTED RNA POLYMERASE III SUBUNIT RPC5"/>
    <property type="match status" value="1"/>
</dbReference>
<dbReference type="AlphaFoldDB" id="A0A8H3FPN1"/>
<reference evidence="2" key="1">
    <citation type="submission" date="2021-03" db="EMBL/GenBank/DDBJ databases">
        <authorList>
            <person name="Tagirdzhanova G."/>
        </authorList>
    </citation>
    <scope>NUCLEOTIDE SEQUENCE</scope>
</reference>
<dbReference type="GO" id="GO:0042797">
    <property type="term" value="P:tRNA transcription by RNA polymerase III"/>
    <property type="evidence" value="ECO:0007669"/>
    <property type="project" value="TreeGrafter"/>
</dbReference>
<proteinExistence type="predicted"/>
<dbReference type="PANTHER" id="PTHR12069">
    <property type="entry name" value="DNA-DIRECTED RNA POLYMERASES III 80 KDA POLYPEPTIDE RNA POLYMERASE III SUBUNIT 5"/>
    <property type="match status" value="1"/>
</dbReference>
<feature type="compositionally biased region" description="Basic and acidic residues" evidence="1">
    <location>
        <begin position="378"/>
        <end position="388"/>
    </location>
</feature>
<evidence type="ECO:0000313" key="3">
    <source>
        <dbReference type="Proteomes" id="UP000664521"/>
    </source>
</evidence>
<accession>A0A8H3FPN1</accession>
<name>A0A8H3FPN1_9LECA</name>
<feature type="region of interest" description="Disordered" evidence="1">
    <location>
        <begin position="340"/>
        <end position="388"/>
    </location>
</feature>
<evidence type="ECO:0000313" key="2">
    <source>
        <dbReference type="EMBL" id="CAF9928354.1"/>
    </source>
</evidence>
<dbReference type="Pfam" id="PF04801">
    <property type="entry name" value="RPC5"/>
    <property type="match status" value="1"/>
</dbReference>